<evidence type="ECO:0000313" key="3">
    <source>
        <dbReference type="Proteomes" id="UP001302602"/>
    </source>
</evidence>
<evidence type="ECO:0000256" key="1">
    <source>
        <dbReference type="SAM" id="MobiDB-lite"/>
    </source>
</evidence>
<comment type="caution">
    <text evidence="2">The sequence shown here is derived from an EMBL/GenBank/DDBJ whole genome shotgun (WGS) entry which is preliminary data.</text>
</comment>
<feature type="compositionally biased region" description="Polar residues" evidence="1">
    <location>
        <begin position="430"/>
        <end position="446"/>
    </location>
</feature>
<gene>
    <name evidence="2" type="ORF">N657DRAFT_555731</name>
</gene>
<accession>A0AAN6Z1Y4</accession>
<keyword evidence="3" id="KW-1185">Reference proteome</keyword>
<feature type="region of interest" description="Disordered" evidence="1">
    <location>
        <begin position="95"/>
        <end position="124"/>
    </location>
</feature>
<dbReference type="GeneID" id="87824706"/>
<sequence>MASVQGMPFTPSGLPSSANKEKGAFCLEAGSSDFFDEYVDLDESDAGSASGGAGGLGRFYGASKYCMSPQFSFVGQMLAFDGAQEAGAQGHLFSAENINCSGPPSNSAARPSPQRPQQAHPLHRTTSDMAALSNPNIEIHGLPYHSFSEACGGGSISDSELVKLEGLTMRSRIHLPQLSAPEPASPLPKSTSPRKAGRLKSACNRIRDVMTLHGKLPSPPLTSGLPHDTQQPGDGGGAAIVSGLLEALYMAEGLAHGQFVRLAQLSGGAMPQTPVSTPLMNSWQLPMSTSDGKTLWAANPYLPGVNGDIGNSIWDSSMYPMDTNVLGPYHAVNGFNASYNMSTQLQHQPSYEYPLPPGAADTNAGFTTNGQMIHMPQPQGVSPAVLHSDTTSHRPTRADHHRRPKPRAPSAGARHLQYGPGLSPHKGRTASGSGSTNANRIASVSPSPKPATGAAASLHRRSASLQTLNQPPCCLPTDGPASSAAIRKRRSWTGRRTSSSSSSLHHQYRTFAVTAARAA</sequence>
<feature type="compositionally biased region" description="Low complexity" evidence="1">
    <location>
        <begin position="494"/>
        <end position="503"/>
    </location>
</feature>
<name>A0AAN6Z1Y4_9PEZI</name>
<feature type="region of interest" description="Disordered" evidence="1">
    <location>
        <begin position="177"/>
        <end position="197"/>
    </location>
</feature>
<dbReference type="RefSeq" id="XP_062644800.1">
    <property type="nucleotide sequence ID" value="XM_062787936.1"/>
</dbReference>
<reference evidence="2" key="2">
    <citation type="submission" date="2023-05" db="EMBL/GenBank/DDBJ databases">
        <authorList>
            <consortium name="Lawrence Berkeley National Laboratory"/>
            <person name="Steindorff A."/>
            <person name="Hensen N."/>
            <person name="Bonometti L."/>
            <person name="Westerberg I."/>
            <person name="Brannstrom I.O."/>
            <person name="Guillou S."/>
            <person name="Cros-Aarteil S."/>
            <person name="Calhoun S."/>
            <person name="Haridas S."/>
            <person name="Kuo A."/>
            <person name="Mondo S."/>
            <person name="Pangilinan J."/>
            <person name="Riley R."/>
            <person name="Labutti K."/>
            <person name="Andreopoulos B."/>
            <person name="Lipzen A."/>
            <person name="Chen C."/>
            <person name="Yanf M."/>
            <person name="Daum C."/>
            <person name="Ng V."/>
            <person name="Clum A."/>
            <person name="Ohm R."/>
            <person name="Martin F."/>
            <person name="Silar P."/>
            <person name="Natvig D."/>
            <person name="Lalanne C."/>
            <person name="Gautier V."/>
            <person name="Ament-Velasquez S.L."/>
            <person name="Kruys A."/>
            <person name="Hutchinson M.I."/>
            <person name="Powell A.J."/>
            <person name="Barry K."/>
            <person name="Miller A.N."/>
            <person name="Grigoriev I.V."/>
            <person name="Debuchy R."/>
            <person name="Gladieux P."/>
            <person name="Thoren M.H."/>
            <person name="Johannesson H."/>
        </authorList>
    </citation>
    <scope>NUCLEOTIDE SEQUENCE</scope>
    <source>
        <strain evidence="2">CBS 731.68</strain>
    </source>
</reference>
<feature type="non-terminal residue" evidence="2">
    <location>
        <position position="519"/>
    </location>
</feature>
<organism evidence="2 3">
    <name type="scientific">Parathielavia appendiculata</name>
    <dbReference type="NCBI Taxonomy" id="2587402"/>
    <lineage>
        <taxon>Eukaryota</taxon>
        <taxon>Fungi</taxon>
        <taxon>Dikarya</taxon>
        <taxon>Ascomycota</taxon>
        <taxon>Pezizomycotina</taxon>
        <taxon>Sordariomycetes</taxon>
        <taxon>Sordariomycetidae</taxon>
        <taxon>Sordariales</taxon>
        <taxon>Chaetomiaceae</taxon>
        <taxon>Parathielavia</taxon>
    </lineage>
</organism>
<feature type="compositionally biased region" description="Polar residues" evidence="1">
    <location>
        <begin position="96"/>
        <end position="109"/>
    </location>
</feature>
<protein>
    <submittedName>
        <fullName evidence="2">Uncharacterized protein</fullName>
    </submittedName>
</protein>
<dbReference type="Proteomes" id="UP001302602">
    <property type="component" value="Unassembled WGS sequence"/>
</dbReference>
<evidence type="ECO:0000313" key="2">
    <source>
        <dbReference type="EMBL" id="KAK4121029.1"/>
    </source>
</evidence>
<dbReference type="AlphaFoldDB" id="A0AAN6Z1Y4"/>
<dbReference type="EMBL" id="MU853235">
    <property type="protein sequence ID" value="KAK4121029.1"/>
    <property type="molecule type" value="Genomic_DNA"/>
</dbReference>
<feature type="region of interest" description="Disordered" evidence="1">
    <location>
        <begin position="363"/>
        <end position="505"/>
    </location>
</feature>
<feature type="region of interest" description="Disordered" evidence="1">
    <location>
        <begin position="218"/>
        <end position="237"/>
    </location>
</feature>
<proteinExistence type="predicted"/>
<reference evidence="2" key="1">
    <citation type="journal article" date="2023" name="Mol. Phylogenet. Evol.">
        <title>Genome-scale phylogeny and comparative genomics of the fungal order Sordariales.</title>
        <authorList>
            <person name="Hensen N."/>
            <person name="Bonometti L."/>
            <person name="Westerberg I."/>
            <person name="Brannstrom I.O."/>
            <person name="Guillou S."/>
            <person name="Cros-Aarteil S."/>
            <person name="Calhoun S."/>
            <person name="Haridas S."/>
            <person name="Kuo A."/>
            <person name="Mondo S."/>
            <person name="Pangilinan J."/>
            <person name="Riley R."/>
            <person name="LaButti K."/>
            <person name="Andreopoulos B."/>
            <person name="Lipzen A."/>
            <person name="Chen C."/>
            <person name="Yan M."/>
            <person name="Daum C."/>
            <person name="Ng V."/>
            <person name="Clum A."/>
            <person name="Steindorff A."/>
            <person name="Ohm R.A."/>
            <person name="Martin F."/>
            <person name="Silar P."/>
            <person name="Natvig D.O."/>
            <person name="Lalanne C."/>
            <person name="Gautier V."/>
            <person name="Ament-Velasquez S.L."/>
            <person name="Kruys A."/>
            <person name="Hutchinson M.I."/>
            <person name="Powell A.J."/>
            <person name="Barry K."/>
            <person name="Miller A.N."/>
            <person name="Grigoriev I.V."/>
            <person name="Debuchy R."/>
            <person name="Gladieux P."/>
            <person name="Hiltunen Thoren M."/>
            <person name="Johannesson H."/>
        </authorList>
    </citation>
    <scope>NUCLEOTIDE SEQUENCE</scope>
    <source>
        <strain evidence="2">CBS 731.68</strain>
    </source>
</reference>